<evidence type="ECO:0008006" key="4">
    <source>
        <dbReference type="Google" id="ProtNLM"/>
    </source>
</evidence>
<protein>
    <recommendedName>
        <fullName evidence="4">Peptidylprolyl isomerase</fullName>
    </recommendedName>
</protein>
<dbReference type="EMBL" id="JAWJWF010000045">
    <property type="protein sequence ID" value="KAK6627578.1"/>
    <property type="molecule type" value="Genomic_DNA"/>
</dbReference>
<keyword evidence="3" id="KW-1185">Reference proteome</keyword>
<evidence type="ECO:0000313" key="3">
    <source>
        <dbReference type="Proteomes" id="UP001359485"/>
    </source>
</evidence>
<sequence length="99" mass="10640">MIGPKGYDSNGKKGGHQTFLGPPNQFDSTISYKIEIATLSFRKYVPQPDIKLDCVLLDVGLIKGPDGSGGGGRGTNIDRREEAVEKGKREVTEDNMAAS</sequence>
<organism evidence="2 3">
    <name type="scientific">Polyplax serrata</name>
    <name type="common">Common mouse louse</name>
    <dbReference type="NCBI Taxonomy" id="468196"/>
    <lineage>
        <taxon>Eukaryota</taxon>
        <taxon>Metazoa</taxon>
        <taxon>Ecdysozoa</taxon>
        <taxon>Arthropoda</taxon>
        <taxon>Hexapoda</taxon>
        <taxon>Insecta</taxon>
        <taxon>Pterygota</taxon>
        <taxon>Neoptera</taxon>
        <taxon>Paraneoptera</taxon>
        <taxon>Psocodea</taxon>
        <taxon>Troctomorpha</taxon>
        <taxon>Phthiraptera</taxon>
        <taxon>Anoplura</taxon>
        <taxon>Polyplacidae</taxon>
        <taxon>Polyplax</taxon>
    </lineage>
</organism>
<feature type="compositionally biased region" description="Basic and acidic residues" evidence="1">
    <location>
        <begin position="76"/>
        <end position="92"/>
    </location>
</feature>
<feature type="region of interest" description="Disordered" evidence="1">
    <location>
        <begin position="1"/>
        <end position="24"/>
    </location>
</feature>
<evidence type="ECO:0000256" key="1">
    <source>
        <dbReference type="SAM" id="MobiDB-lite"/>
    </source>
</evidence>
<name>A0ABR1AVZ9_POLSC</name>
<dbReference type="Proteomes" id="UP001359485">
    <property type="component" value="Unassembled WGS sequence"/>
</dbReference>
<gene>
    <name evidence="2" type="ORF">RUM44_010056</name>
</gene>
<proteinExistence type="predicted"/>
<reference evidence="2 3" key="1">
    <citation type="submission" date="2023-09" db="EMBL/GenBank/DDBJ databases">
        <title>Genomes of two closely related lineages of the louse Polyplax serrata with different host specificities.</title>
        <authorList>
            <person name="Martinu J."/>
            <person name="Tarabai H."/>
            <person name="Stefka J."/>
            <person name="Hypsa V."/>
        </authorList>
    </citation>
    <scope>NUCLEOTIDE SEQUENCE [LARGE SCALE GENOMIC DNA]</scope>
    <source>
        <strain evidence="2">98ZLc_SE</strain>
    </source>
</reference>
<evidence type="ECO:0000313" key="2">
    <source>
        <dbReference type="EMBL" id="KAK6627578.1"/>
    </source>
</evidence>
<comment type="caution">
    <text evidence="2">The sequence shown here is derived from an EMBL/GenBank/DDBJ whole genome shotgun (WGS) entry which is preliminary data.</text>
</comment>
<accession>A0ABR1AVZ9</accession>
<feature type="region of interest" description="Disordered" evidence="1">
    <location>
        <begin position="64"/>
        <end position="99"/>
    </location>
</feature>